<evidence type="ECO:0000256" key="2">
    <source>
        <dbReference type="SAM" id="Phobius"/>
    </source>
</evidence>
<evidence type="ECO:0000259" key="3">
    <source>
        <dbReference type="Pfam" id="PF12697"/>
    </source>
</evidence>
<proteinExistence type="predicted"/>
<gene>
    <name evidence="4" type="ORF">PGRI_074180</name>
</gene>
<dbReference type="InterPro" id="IPR000073">
    <property type="entry name" value="AB_hydrolase_1"/>
</dbReference>
<dbReference type="EMBL" id="LHQR01000013">
    <property type="protein sequence ID" value="KXG54274.1"/>
    <property type="molecule type" value="Genomic_DNA"/>
</dbReference>
<keyword evidence="2" id="KW-0472">Membrane</keyword>
<dbReference type="GO" id="GO:0072330">
    <property type="term" value="P:monocarboxylic acid biosynthetic process"/>
    <property type="evidence" value="ECO:0007669"/>
    <property type="project" value="UniProtKB-ARBA"/>
</dbReference>
<name>A0A135LZ86_PENPA</name>
<feature type="transmembrane region" description="Helical" evidence="2">
    <location>
        <begin position="7"/>
        <end position="28"/>
    </location>
</feature>
<sequence length="392" mass="42493">MSSRKKTGVTASFAIGILTAGINLGRIIQTKLCPADDLIYCLRDSSIFIMAEMTAGILVACVPTFGPLLFRRRNVRSVRPHDLPTIGSPRVRRPAKFDSLLSTFDRSHHDCEEQAQTKESEPSAPTSHVGAGAENETPETGIMVTRDLDVHSLNVLPRVQLNVGNPSNPDFDRKAPPGGYPLPADDATEIGVLLDKLIAQGKSVLLAGHSSGGWVAAEAAQPSRQAPIRAREGKAGGVIGIFFIGAFIVPQGQSVHSFFQPADGKVVVPPFMRFHKHGISGLGTMVEPERYLFNDLDAATAKKWASTLTAAPVMNSPLTHNPYDVLPCAYLVLEQDRTLPKEYQEKMAASQRKPFTIYRAPCGHSPHLSWTNDLVAKLEEFGKQVLAEGKAD</sequence>
<dbReference type="OrthoDB" id="1263307at2759"/>
<dbReference type="RefSeq" id="XP_040652809.1">
    <property type="nucleotide sequence ID" value="XM_040795132.1"/>
</dbReference>
<feature type="region of interest" description="Disordered" evidence="1">
    <location>
        <begin position="108"/>
        <end position="139"/>
    </location>
</feature>
<dbReference type="SUPFAM" id="SSF53474">
    <property type="entry name" value="alpha/beta-Hydrolases"/>
    <property type="match status" value="1"/>
</dbReference>
<dbReference type="PANTHER" id="PTHR37017">
    <property type="entry name" value="AB HYDROLASE-1 DOMAIN-CONTAINING PROTEIN-RELATED"/>
    <property type="match status" value="1"/>
</dbReference>
<dbReference type="Proteomes" id="UP000070168">
    <property type="component" value="Unassembled WGS sequence"/>
</dbReference>
<keyword evidence="5" id="KW-1185">Reference proteome</keyword>
<comment type="caution">
    <text evidence="4">The sequence shown here is derived from an EMBL/GenBank/DDBJ whole genome shotgun (WGS) entry which is preliminary data.</text>
</comment>
<evidence type="ECO:0000313" key="5">
    <source>
        <dbReference type="Proteomes" id="UP000070168"/>
    </source>
</evidence>
<reference evidence="4 5" key="1">
    <citation type="journal article" date="2016" name="BMC Genomics">
        <title>Genome sequencing and secondary metabolism of the postharvest pathogen Penicillium griseofulvum.</title>
        <authorList>
            <person name="Banani H."/>
            <person name="Marcet-Houben M."/>
            <person name="Ballester A.R."/>
            <person name="Abbruscato P."/>
            <person name="Gonzalez-Candelas L."/>
            <person name="Gabaldon T."/>
            <person name="Spadaro D."/>
        </authorList>
    </citation>
    <scope>NUCLEOTIDE SEQUENCE [LARGE SCALE GENOMIC DNA]</scope>
    <source>
        <strain evidence="4 5">PG3</strain>
    </source>
</reference>
<evidence type="ECO:0000256" key="1">
    <source>
        <dbReference type="SAM" id="MobiDB-lite"/>
    </source>
</evidence>
<dbReference type="PANTHER" id="PTHR37017:SF11">
    <property type="entry name" value="ESTERASE_LIPASE_THIOESTERASE DOMAIN-CONTAINING PROTEIN"/>
    <property type="match status" value="1"/>
</dbReference>
<keyword evidence="2" id="KW-1133">Transmembrane helix</keyword>
<keyword evidence="2" id="KW-0812">Transmembrane</keyword>
<feature type="domain" description="AB hydrolase-1" evidence="3">
    <location>
        <begin position="179"/>
        <end position="369"/>
    </location>
</feature>
<feature type="transmembrane region" description="Helical" evidence="2">
    <location>
        <begin position="48"/>
        <end position="70"/>
    </location>
</feature>
<dbReference type="GeneID" id="63710432"/>
<protein>
    <recommendedName>
        <fullName evidence="3">AB hydrolase-1 domain-containing protein</fullName>
    </recommendedName>
</protein>
<dbReference type="InterPro" id="IPR029058">
    <property type="entry name" value="AB_hydrolase_fold"/>
</dbReference>
<dbReference type="Gene3D" id="3.40.50.1820">
    <property type="entry name" value="alpha/beta hydrolase"/>
    <property type="match status" value="1"/>
</dbReference>
<dbReference type="STRING" id="5078.A0A135LZ86"/>
<dbReference type="InterPro" id="IPR052897">
    <property type="entry name" value="Sec-Metab_Biosynth_Hydrolase"/>
</dbReference>
<dbReference type="AlphaFoldDB" id="A0A135LZ86"/>
<dbReference type="Pfam" id="PF12697">
    <property type="entry name" value="Abhydrolase_6"/>
    <property type="match status" value="1"/>
</dbReference>
<organism evidence="4 5">
    <name type="scientific">Penicillium patulum</name>
    <name type="common">Penicillium griseofulvum</name>
    <dbReference type="NCBI Taxonomy" id="5078"/>
    <lineage>
        <taxon>Eukaryota</taxon>
        <taxon>Fungi</taxon>
        <taxon>Dikarya</taxon>
        <taxon>Ascomycota</taxon>
        <taxon>Pezizomycotina</taxon>
        <taxon>Eurotiomycetes</taxon>
        <taxon>Eurotiomycetidae</taxon>
        <taxon>Eurotiales</taxon>
        <taxon>Aspergillaceae</taxon>
        <taxon>Penicillium</taxon>
    </lineage>
</organism>
<evidence type="ECO:0000313" key="4">
    <source>
        <dbReference type="EMBL" id="KXG54274.1"/>
    </source>
</evidence>
<dbReference type="GO" id="GO:0017000">
    <property type="term" value="P:antibiotic biosynthetic process"/>
    <property type="evidence" value="ECO:0007669"/>
    <property type="project" value="UniProtKB-ARBA"/>
</dbReference>
<feature type="compositionally biased region" description="Basic and acidic residues" evidence="1">
    <location>
        <begin position="108"/>
        <end position="121"/>
    </location>
</feature>
<accession>A0A135LZ86</accession>